<comment type="caution">
    <text evidence="1">The sequence shown here is derived from an EMBL/GenBank/DDBJ whole genome shotgun (WGS) entry which is preliminary data.</text>
</comment>
<gene>
    <name evidence="1" type="ORF">BV25DRAFT_1994376</name>
</gene>
<keyword evidence="2" id="KW-1185">Reference proteome</keyword>
<dbReference type="Proteomes" id="UP000814140">
    <property type="component" value="Unassembled WGS sequence"/>
</dbReference>
<reference evidence="1" key="1">
    <citation type="submission" date="2021-03" db="EMBL/GenBank/DDBJ databases">
        <authorList>
            <consortium name="DOE Joint Genome Institute"/>
            <person name="Ahrendt S."/>
            <person name="Looney B.P."/>
            <person name="Miyauchi S."/>
            <person name="Morin E."/>
            <person name="Drula E."/>
            <person name="Courty P.E."/>
            <person name="Chicoki N."/>
            <person name="Fauchery L."/>
            <person name="Kohler A."/>
            <person name="Kuo A."/>
            <person name="Labutti K."/>
            <person name="Pangilinan J."/>
            <person name="Lipzen A."/>
            <person name="Riley R."/>
            <person name="Andreopoulos W."/>
            <person name="He G."/>
            <person name="Johnson J."/>
            <person name="Barry K.W."/>
            <person name="Grigoriev I.V."/>
            <person name="Nagy L."/>
            <person name="Hibbett D."/>
            <person name="Henrissat B."/>
            <person name="Matheny P.B."/>
            <person name="Labbe J."/>
            <person name="Martin F."/>
        </authorList>
    </citation>
    <scope>NUCLEOTIDE SEQUENCE</scope>
    <source>
        <strain evidence="1">HHB10654</strain>
    </source>
</reference>
<organism evidence="1 2">
    <name type="scientific">Artomyces pyxidatus</name>
    <dbReference type="NCBI Taxonomy" id="48021"/>
    <lineage>
        <taxon>Eukaryota</taxon>
        <taxon>Fungi</taxon>
        <taxon>Dikarya</taxon>
        <taxon>Basidiomycota</taxon>
        <taxon>Agaricomycotina</taxon>
        <taxon>Agaricomycetes</taxon>
        <taxon>Russulales</taxon>
        <taxon>Auriscalpiaceae</taxon>
        <taxon>Artomyces</taxon>
    </lineage>
</organism>
<evidence type="ECO:0000313" key="2">
    <source>
        <dbReference type="Proteomes" id="UP000814140"/>
    </source>
</evidence>
<feature type="non-terminal residue" evidence="1">
    <location>
        <position position="120"/>
    </location>
</feature>
<sequence length="120" mass="13109">MEPKKRANEESIWAMYLTRVEKTDRDLAEDWKGNTDGILIITGLFSATVAAFVIDSYKNLQPDPNSATIALLSQISAQLAAASNGTHLPFPSPIVSTFQPSSSAIRINILWFLSLILSVS</sequence>
<accession>A0ACB8SPU4</accession>
<proteinExistence type="predicted"/>
<name>A0ACB8SPU4_9AGAM</name>
<reference evidence="1" key="2">
    <citation type="journal article" date="2022" name="New Phytol.">
        <title>Evolutionary transition to the ectomycorrhizal habit in the genomes of a hyperdiverse lineage of mushroom-forming fungi.</title>
        <authorList>
            <person name="Looney B."/>
            <person name="Miyauchi S."/>
            <person name="Morin E."/>
            <person name="Drula E."/>
            <person name="Courty P.E."/>
            <person name="Kohler A."/>
            <person name="Kuo A."/>
            <person name="LaButti K."/>
            <person name="Pangilinan J."/>
            <person name="Lipzen A."/>
            <person name="Riley R."/>
            <person name="Andreopoulos W."/>
            <person name="He G."/>
            <person name="Johnson J."/>
            <person name="Nolan M."/>
            <person name="Tritt A."/>
            <person name="Barry K.W."/>
            <person name="Grigoriev I.V."/>
            <person name="Nagy L.G."/>
            <person name="Hibbett D."/>
            <person name="Henrissat B."/>
            <person name="Matheny P.B."/>
            <person name="Labbe J."/>
            <person name="Martin F.M."/>
        </authorList>
    </citation>
    <scope>NUCLEOTIDE SEQUENCE</scope>
    <source>
        <strain evidence="1">HHB10654</strain>
    </source>
</reference>
<protein>
    <submittedName>
        <fullName evidence="1">Uncharacterized protein</fullName>
    </submittedName>
</protein>
<evidence type="ECO:0000313" key="1">
    <source>
        <dbReference type="EMBL" id="KAI0058232.1"/>
    </source>
</evidence>
<dbReference type="EMBL" id="MU277237">
    <property type="protein sequence ID" value="KAI0058232.1"/>
    <property type="molecule type" value="Genomic_DNA"/>
</dbReference>